<gene>
    <name evidence="2" type="ORF">GCM10009789_52100</name>
</gene>
<feature type="region of interest" description="Disordered" evidence="1">
    <location>
        <begin position="1"/>
        <end position="28"/>
    </location>
</feature>
<accession>A0ABN2E2Y5</accession>
<dbReference type="Proteomes" id="UP001500393">
    <property type="component" value="Unassembled WGS sequence"/>
</dbReference>
<keyword evidence="3" id="KW-1185">Reference proteome</keyword>
<evidence type="ECO:0000313" key="2">
    <source>
        <dbReference type="EMBL" id="GAA1591655.1"/>
    </source>
</evidence>
<evidence type="ECO:0000256" key="1">
    <source>
        <dbReference type="SAM" id="MobiDB-lite"/>
    </source>
</evidence>
<comment type="caution">
    <text evidence="2">The sequence shown here is derived from an EMBL/GenBank/DDBJ whole genome shotgun (WGS) entry which is preliminary data.</text>
</comment>
<evidence type="ECO:0008006" key="4">
    <source>
        <dbReference type="Google" id="ProtNLM"/>
    </source>
</evidence>
<organism evidence="2 3">
    <name type="scientific">Kribbella sancticallisti</name>
    <dbReference type="NCBI Taxonomy" id="460087"/>
    <lineage>
        <taxon>Bacteria</taxon>
        <taxon>Bacillati</taxon>
        <taxon>Actinomycetota</taxon>
        <taxon>Actinomycetes</taxon>
        <taxon>Propionibacteriales</taxon>
        <taxon>Kribbellaceae</taxon>
        <taxon>Kribbella</taxon>
    </lineage>
</organism>
<reference evidence="2 3" key="1">
    <citation type="journal article" date="2019" name="Int. J. Syst. Evol. Microbiol.">
        <title>The Global Catalogue of Microorganisms (GCM) 10K type strain sequencing project: providing services to taxonomists for standard genome sequencing and annotation.</title>
        <authorList>
            <consortium name="The Broad Institute Genomics Platform"/>
            <consortium name="The Broad Institute Genome Sequencing Center for Infectious Disease"/>
            <person name="Wu L."/>
            <person name="Ma J."/>
        </authorList>
    </citation>
    <scope>NUCLEOTIDE SEQUENCE [LARGE SCALE GENOMIC DNA]</scope>
    <source>
        <strain evidence="2 3">JCM 14969</strain>
    </source>
</reference>
<sequence length="295" mass="30521">MPPLVSVSTPPPSETPTPTETPSSPPTAKVADTLCTRVNQNLVQTTLAAPVVQIQPKGVPAEFGLPATYDVCQLGLSTSPNGPVLRIGVSVLPATPATLGAVRKAYDATKSEPVKPVELGQAGFGTSKFVVFLLDGKVYKVSGPAATLAKYVVLGNEVLQQVPGLPDAAPLITRPDCERGSSKADKVLGAPAMVRRDSETAVGDLVCGWVTATGVLYTGVRRVADAEAVIAPVRKAPTSESVPLGDEGYVDTATGRGIIRVGTDKIVDLVPLPAGKADKDDMVAFALAMSPLYTR</sequence>
<name>A0ABN2E2Y5_9ACTN</name>
<feature type="compositionally biased region" description="Pro residues" evidence="1">
    <location>
        <begin position="1"/>
        <end position="15"/>
    </location>
</feature>
<protein>
    <recommendedName>
        <fullName evidence="4">DUF3558 domain-containing protein</fullName>
    </recommendedName>
</protein>
<proteinExistence type="predicted"/>
<evidence type="ECO:0000313" key="3">
    <source>
        <dbReference type="Proteomes" id="UP001500393"/>
    </source>
</evidence>
<dbReference type="EMBL" id="BAAAOS010000037">
    <property type="protein sequence ID" value="GAA1591655.1"/>
    <property type="molecule type" value="Genomic_DNA"/>
</dbReference>